<feature type="non-terminal residue" evidence="1">
    <location>
        <position position="1"/>
    </location>
</feature>
<evidence type="ECO:0000313" key="2">
    <source>
        <dbReference type="Proteomes" id="UP000292052"/>
    </source>
</evidence>
<evidence type="ECO:0000313" key="1">
    <source>
        <dbReference type="EMBL" id="RZC35799.1"/>
    </source>
</evidence>
<sequence length="156" mass="17701">LINNVLAKHEDNTLEEDLENVRFSVLVDETTNINSNKLLCILVTYVLPTSGKILTKQLELAHVDARDCSSEALFTEFHNVLKRKNLQLENILGVSSDSANVMQIAELSKLPIDEIWKRLSKFKDFTGKLKFSNIYQLDVTVLSLPHSNAEVERIFS</sequence>
<dbReference type="AlphaFoldDB" id="A0A482VTN8"/>
<dbReference type="Proteomes" id="UP000292052">
    <property type="component" value="Unassembled WGS sequence"/>
</dbReference>
<reference evidence="1 2" key="1">
    <citation type="submission" date="2017-03" db="EMBL/GenBank/DDBJ databases">
        <title>Genome of the blue death feigning beetle - Asbolus verrucosus.</title>
        <authorList>
            <person name="Rider S.D."/>
        </authorList>
    </citation>
    <scope>NUCLEOTIDE SEQUENCE [LARGE SCALE GENOMIC DNA]</scope>
    <source>
        <strain evidence="1">Butters</strain>
        <tissue evidence="1">Head and leg muscle</tissue>
    </source>
</reference>
<name>A0A482VTN8_ASBVE</name>
<organism evidence="1 2">
    <name type="scientific">Asbolus verrucosus</name>
    <name type="common">Desert ironclad beetle</name>
    <dbReference type="NCBI Taxonomy" id="1661398"/>
    <lineage>
        <taxon>Eukaryota</taxon>
        <taxon>Metazoa</taxon>
        <taxon>Ecdysozoa</taxon>
        <taxon>Arthropoda</taxon>
        <taxon>Hexapoda</taxon>
        <taxon>Insecta</taxon>
        <taxon>Pterygota</taxon>
        <taxon>Neoptera</taxon>
        <taxon>Endopterygota</taxon>
        <taxon>Coleoptera</taxon>
        <taxon>Polyphaga</taxon>
        <taxon>Cucujiformia</taxon>
        <taxon>Tenebrionidae</taxon>
        <taxon>Pimeliinae</taxon>
        <taxon>Asbolus</taxon>
    </lineage>
</organism>
<keyword evidence="2" id="KW-1185">Reference proteome</keyword>
<dbReference type="PANTHER" id="PTHR37162">
    <property type="entry name" value="HAT FAMILY DIMERISATION DOMAINCONTAINING PROTEIN-RELATED"/>
    <property type="match status" value="1"/>
</dbReference>
<proteinExistence type="predicted"/>
<dbReference type="OrthoDB" id="6783358at2759"/>
<protein>
    <submittedName>
        <fullName evidence="1">Uncharacterized protein</fullName>
    </submittedName>
</protein>
<gene>
    <name evidence="1" type="ORF">BDFB_008658</name>
</gene>
<dbReference type="PANTHER" id="PTHR37162:SF1">
    <property type="entry name" value="BED-TYPE DOMAIN-CONTAINING PROTEIN"/>
    <property type="match status" value="1"/>
</dbReference>
<dbReference type="EMBL" id="QDEB01067824">
    <property type="protein sequence ID" value="RZC35799.1"/>
    <property type="molecule type" value="Genomic_DNA"/>
</dbReference>
<comment type="caution">
    <text evidence="1">The sequence shown here is derived from an EMBL/GenBank/DDBJ whole genome shotgun (WGS) entry which is preliminary data.</text>
</comment>
<feature type="non-terminal residue" evidence="1">
    <location>
        <position position="156"/>
    </location>
</feature>
<accession>A0A482VTN8</accession>